<evidence type="ECO:0000313" key="4">
    <source>
        <dbReference type="Proteomes" id="UP000184512"/>
    </source>
</evidence>
<name>A0A1M6CBC9_9ACTN</name>
<evidence type="ECO:0000259" key="2">
    <source>
        <dbReference type="Pfam" id="PF03109"/>
    </source>
</evidence>
<proteinExistence type="inferred from homology"/>
<gene>
    <name evidence="3" type="ORF">SAMN02745244_00646</name>
</gene>
<protein>
    <submittedName>
        <fullName evidence="3">ABC1 family protein</fullName>
    </submittedName>
</protein>
<dbReference type="PANTHER" id="PTHR10566:SF113">
    <property type="entry name" value="PROTEIN ACTIVITY OF BC1 COMPLEX KINASE 7, CHLOROPLASTIC"/>
    <property type="match status" value="1"/>
</dbReference>
<dbReference type="STRING" id="1123357.SAMN02745244_00646"/>
<dbReference type="InterPro" id="IPR050154">
    <property type="entry name" value="UbiB_kinase"/>
</dbReference>
<sequence length="146" mass="15681">MADLEQLHSNVPPEPYAQAREVIVADLGDAPEALLASFEEDAFAAASTAQVHRATLADGTCVAVKVQRPDIDAMVRADFGVLRDVVDLASRASRTVRDLALAPLLDEFAGGVGRELDYRNEAYHAMRLADAMAAFPSTRCPRSIAN</sequence>
<dbReference type="SUPFAM" id="SSF56112">
    <property type="entry name" value="Protein kinase-like (PK-like)"/>
    <property type="match status" value="1"/>
</dbReference>
<comment type="similarity">
    <text evidence="1">Belongs to the protein kinase superfamily. ADCK protein kinase family.</text>
</comment>
<keyword evidence="4" id="KW-1185">Reference proteome</keyword>
<feature type="domain" description="ABC1 atypical kinase-like" evidence="2">
    <location>
        <begin position="6"/>
        <end position="142"/>
    </location>
</feature>
<dbReference type="InterPro" id="IPR011009">
    <property type="entry name" value="Kinase-like_dom_sf"/>
</dbReference>
<dbReference type="Proteomes" id="UP000184512">
    <property type="component" value="Unassembled WGS sequence"/>
</dbReference>
<dbReference type="AlphaFoldDB" id="A0A1M6CBC9"/>
<reference evidence="4" key="1">
    <citation type="submission" date="2016-11" db="EMBL/GenBank/DDBJ databases">
        <authorList>
            <person name="Varghese N."/>
            <person name="Submissions S."/>
        </authorList>
    </citation>
    <scope>NUCLEOTIDE SEQUENCE [LARGE SCALE GENOMIC DNA]</scope>
    <source>
        <strain evidence="4">DSM 12906</strain>
    </source>
</reference>
<evidence type="ECO:0000256" key="1">
    <source>
        <dbReference type="ARBA" id="ARBA00009670"/>
    </source>
</evidence>
<organism evidence="3 4">
    <name type="scientific">Tessaracoccus bendigoensis DSM 12906</name>
    <dbReference type="NCBI Taxonomy" id="1123357"/>
    <lineage>
        <taxon>Bacteria</taxon>
        <taxon>Bacillati</taxon>
        <taxon>Actinomycetota</taxon>
        <taxon>Actinomycetes</taxon>
        <taxon>Propionibacteriales</taxon>
        <taxon>Propionibacteriaceae</taxon>
        <taxon>Tessaracoccus</taxon>
    </lineage>
</organism>
<dbReference type="Pfam" id="PF03109">
    <property type="entry name" value="ABC1"/>
    <property type="match status" value="1"/>
</dbReference>
<dbReference type="CDD" id="cd05121">
    <property type="entry name" value="ABC1_ADCK3-like"/>
    <property type="match status" value="1"/>
</dbReference>
<dbReference type="PANTHER" id="PTHR10566">
    <property type="entry name" value="CHAPERONE-ACTIVITY OF BC1 COMPLEX CABC1 -RELATED"/>
    <property type="match status" value="1"/>
</dbReference>
<dbReference type="InterPro" id="IPR004147">
    <property type="entry name" value="ABC1_dom"/>
</dbReference>
<dbReference type="EMBL" id="FQZG01000009">
    <property type="protein sequence ID" value="SHI58306.1"/>
    <property type="molecule type" value="Genomic_DNA"/>
</dbReference>
<accession>A0A1M6CBC9</accession>
<evidence type="ECO:0000313" key="3">
    <source>
        <dbReference type="EMBL" id="SHI58306.1"/>
    </source>
</evidence>